<dbReference type="EMBL" id="HBKR01020061">
    <property type="protein sequence ID" value="CAE2309252.1"/>
    <property type="molecule type" value="Transcribed_RNA"/>
</dbReference>
<dbReference type="SMART" id="SM00225">
    <property type="entry name" value="BTB"/>
    <property type="match status" value="1"/>
</dbReference>
<dbReference type="Gene3D" id="3.30.710.10">
    <property type="entry name" value="Potassium Channel Kv1.1, Chain A"/>
    <property type="match status" value="1"/>
</dbReference>
<dbReference type="InterPro" id="IPR011333">
    <property type="entry name" value="SKP1/BTB/POZ_sf"/>
</dbReference>
<dbReference type="GO" id="GO:0051260">
    <property type="term" value="P:protein homooligomerization"/>
    <property type="evidence" value="ECO:0007669"/>
    <property type="project" value="InterPro"/>
</dbReference>
<sequence length="331" mass="37745">MAASSNQQNRKSKRISGMNEIETQVELLQGMIHRQLERIEEEREQLQRERDGFERMKQQISQVHFSQTVKLDVGGHQFKTSLSTLRKEESMLSSMFSGSGFKVEKDEDGYYFIDRPGTPFVHILHYLQTGVFIPPANPTHLKLLKLEADFYQIRSLIEILSPKIHECKFAHVGDQKGVLHWLGTNRGTTPYTNPVSLGQVRVEGSTNSIAAVQAGMGEAGWCHDARNKYFTIFLPVSVVPTSYSLSHSRQCCRPSNWSMKGSHDGMTWETLRSHVNDMTLVDQDRFNWKINSERSFRQFRFTCTGYDQGGSCHCFHICGVEIYGGVELSDP</sequence>
<dbReference type="InterPro" id="IPR003131">
    <property type="entry name" value="T1-type_BTB"/>
</dbReference>
<evidence type="ECO:0000256" key="1">
    <source>
        <dbReference type="SAM" id="Coils"/>
    </source>
</evidence>
<dbReference type="Pfam" id="PF02214">
    <property type="entry name" value="BTB_2"/>
    <property type="match status" value="1"/>
</dbReference>
<evidence type="ECO:0000313" key="3">
    <source>
        <dbReference type="EMBL" id="CAE2309252.1"/>
    </source>
</evidence>
<feature type="domain" description="BTB" evidence="2">
    <location>
        <begin position="67"/>
        <end position="168"/>
    </location>
</feature>
<dbReference type="InterPro" id="IPR045068">
    <property type="entry name" value="BACURD1-3"/>
</dbReference>
<proteinExistence type="predicted"/>
<feature type="coiled-coil region" evidence="1">
    <location>
        <begin position="25"/>
        <end position="63"/>
    </location>
</feature>
<keyword evidence="1" id="KW-0175">Coiled coil</keyword>
<gene>
    <name evidence="3" type="ORF">NAES01612_LOCUS13094</name>
</gene>
<dbReference type="PANTHER" id="PTHR11145">
    <property type="entry name" value="BTB/POZ DOMAIN-CONTAINING ADAPTER FOR CUL3-MEDIATED RHOA DEGRADATION PROTEIN FAMILY MEMBER"/>
    <property type="match status" value="1"/>
</dbReference>
<dbReference type="SUPFAM" id="SSF54695">
    <property type="entry name" value="POZ domain"/>
    <property type="match status" value="1"/>
</dbReference>
<name>A0A7S4KYC6_9EUKA</name>
<dbReference type="Gene3D" id="2.60.120.260">
    <property type="entry name" value="Galactose-binding domain-like"/>
    <property type="match status" value="1"/>
</dbReference>
<evidence type="ECO:0000259" key="2">
    <source>
        <dbReference type="SMART" id="SM00225"/>
    </source>
</evidence>
<dbReference type="InterPro" id="IPR008979">
    <property type="entry name" value="Galactose-bd-like_sf"/>
</dbReference>
<reference evidence="3" key="1">
    <citation type="submission" date="2021-01" db="EMBL/GenBank/DDBJ databases">
        <authorList>
            <person name="Corre E."/>
            <person name="Pelletier E."/>
            <person name="Niang G."/>
            <person name="Scheremetjew M."/>
            <person name="Finn R."/>
            <person name="Kale V."/>
            <person name="Holt S."/>
            <person name="Cochrane G."/>
            <person name="Meng A."/>
            <person name="Brown T."/>
            <person name="Cohen L."/>
        </authorList>
    </citation>
    <scope>NUCLEOTIDE SEQUENCE</scope>
    <source>
        <strain evidence="3">SoJaBio B1-5/56/2</strain>
    </source>
</reference>
<dbReference type="PANTHER" id="PTHR11145:SF8">
    <property type="entry name" value="RE57120P"/>
    <property type="match status" value="1"/>
</dbReference>
<organism evidence="3">
    <name type="scientific">Paramoeba aestuarina</name>
    <dbReference type="NCBI Taxonomy" id="180227"/>
    <lineage>
        <taxon>Eukaryota</taxon>
        <taxon>Amoebozoa</taxon>
        <taxon>Discosea</taxon>
        <taxon>Flabellinia</taxon>
        <taxon>Dactylopodida</taxon>
        <taxon>Paramoebidae</taxon>
        <taxon>Paramoeba</taxon>
    </lineage>
</organism>
<dbReference type="InterPro" id="IPR000210">
    <property type="entry name" value="BTB/POZ_dom"/>
</dbReference>
<dbReference type="SUPFAM" id="SSF49785">
    <property type="entry name" value="Galactose-binding domain-like"/>
    <property type="match status" value="1"/>
</dbReference>
<dbReference type="AlphaFoldDB" id="A0A7S4KYC6"/>
<protein>
    <recommendedName>
        <fullName evidence="2">BTB domain-containing protein</fullName>
    </recommendedName>
</protein>
<accession>A0A7S4KYC6</accession>